<dbReference type="InterPro" id="IPR050671">
    <property type="entry name" value="CD300_family_receptors"/>
</dbReference>
<proteinExistence type="predicted"/>
<keyword evidence="2 5" id="KW-0812">Transmembrane</keyword>
<feature type="region of interest" description="Disordered" evidence="4">
    <location>
        <begin position="147"/>
        <end position="175"/>
    </location>
</feature>
<sequence length="266" mass="28933">MKSLLIAFFCFLAMCMATSDILEVSGHVGENVSIPCFGSWTTDDSENISMYFCKGVCSRENTILQTNTKRPFVQQGRHSMEVSAADGVLTVSIKRLRRADAGSYLCGVKRSSNVSYQEVTLKVVDASSVSPGSPSSTKTNLQTHEVTLPEHSFPSSTEAPAVRFTLPPSGRKKSQQEADFLTDTIVVIIVSGSLACLVCAIIPIMFYRHWQKNAGQSRPAANKTEDDRHEESVADASTQVAGSLQSEDCTVQYASVYEGLDPKTID</sequence>
<dbReference type="InParanoid" id="A0A2I4CN75"/>
<dbReference type="InterPro" id="IPR007110">
    <property type="entry name" value="Ig-like_dom"/>
</dbReference>
<organism evidence="8 9">
    <name type="scientific">Austrofundulus limnaeus</name>
    <name type="common">Annual killifish</name>
    <dbReference type="NCBI Taxonomy" id="52670"/>
    <lineage>
        <taxon>Eukaryota</taxon>
        <taxon>Metazoa</taxon>
        <taxon>Chordata</taxon>
        <taxon>Craniata</taxon>
        <taxon>Vertebrata</taxon>
        <taxon>Euteleostomi</taxon>
        <taxon>Actinopterygii</taxon>
        <taxon>Neopterygii</taxon>
        <taxon>Teleostei</taxon>
        <taxon>Neoteleostei</taxon>
        <taxon>Acanthomorphata</taxon>
        <taxon>Ovalentaria</taxon>
        <taxon>Atherinomorphae</taxon>
        <taxon>Cyprinodontiformes</taxon>
        <taxon>Rivulidae</taxon>
        <taxon>Austrofundulus</taxon>
    </lineage>
</organism>
<evidence type="ECO:0000256" key="4">
    <source>
        <dbReference type="SAM" id="MobiDB-lite"/>
    </source>
</evidence>
<dbReference type="GeneID" id="106530385"/>
<evidence type="ECO:0000256" key="5">
    <source>
        <dbReference type="SAM" id="Phobius"/>
    </source>
</evidence>
<comment type="subcellular location">
    <subcellularLocation>
        <location evidence="1">Membrane</location>
    </subcellularLocation>
</comment>
<reference evidence="9" key="1">
    <citation type="submission" date="2025-08" db="UniProtKB">
        <authorList>
            <consortium name="RefSeq"/>
        </authorList>
    </citation>
    <scope>IDENTIFICATION</scope>
    <source>
        <strain evidence="9">Quisiro</strain>
        <tissue evidence="9">Liver</tissue>
    </source>
</reference>
<dbReference type="InterPro" id="IPR013106">
    <property type="entry name" value="Ig_V-set"/>
</dbReference>
<accession>A0A2I4CN75</accession>
<dbReference type="OrthoDB" id="8442846at2759"/>
<keyword evidence="8" id="KW-1185">Reference proteome</keyword>
<dbReference type="GO" id="GO:0005886">
    <property type="term" value="C:plasma membrane"/>
    <property type="evidence" value="ECO:0007669"/>
    <property type="project" value="TreeGrafter"/>
</dbReference>
<dbReference type="InterPro" id="IPR003599">
    <property type="entry name" value="Ig_sub"/>
</dbReference>
<evidence type="ECO:0000259" key="7">
    <source>
        <dbReference type="PROSITE" id="PS50835"/>
    </source>
</evidence>
<dbReference type="InterPro" id="IPR036179">
    <property type="entry name" value="Ig-like_dom_sf"/>
</dbReference>
<dbReference type="InterPro" id="IPR013783">
    <property type="entry name" value="Ig-like_fold"/>
</dbReference>
<dbReference type="Pfam" id="PF07686">
    <property type="entry name" value="V-set"/>
    <property type="match status" value="1"/>
</dbReference>
<dbReference type="AlphaFoldDB" id="A0A2I4CN75"/>
<dbReference type="Proteomes" id="UP000192220">
    <property type="component" value="Unplaced"/>
</dbReference>
<feature type="compositionally biased region" description="Polar residues" evidence="4">
    <location>
        <begin position="235"/>
        <end position="245"/>
    </location>
</feature>
<feature type="transmembrane region" description="Helical" evidence="5">
    <location>
        <begin position="185"/>
        <end position="207"/>
    </location>
</feature>
<dbReference type="SMART" id="SM00409">
    <property type="entry name" value="IG"/>
    <property type="match status" value="1"/>
</dbReference>
<protein>
    <submittedName>
        <fullName evidence="9">CMRF35-like molecule 1</fullName>
    </submittedName>
</protein>
<gene>
    <name evidence="9" type="primary">LOC106530385</name>
</gene>
<dbReference type="SUPFAM" id="SSF48726">
    <property type="entry name" value="Immunoglobulin"/>
    <property type="match status" value="1"/>
</dbReference>
<name>A0A2I4CN75_AUSLI</name>
<feature type="region of interest" description="Disordered" evidence="4">
    <location>
        <begin position="217"/>
        <end position="245"/>
    </location>
</feature>
<dbReference type="KEGG" id="alim:106530385"/>
<keyword evidence="5" id="KW-1133">Transmembrane helix</keyword>
<evidence type="ECO:0000313" key="9">
    <source>
        <dbReference type="RefSeq" id="XP_013881441.1"/>
    </source>
</evidence>
<evidence type="ECO:0000256" key="1">
    <source>
        <dbReference type="ARBA" id="ARBA00004370"/>
    </source>
</evidence>
<keyword evidence="6" id="KW-0732">Signal</keyword>
<evidence type="ECO:0000256" key="3">
    <source>
        <dbReference type="ARBA" id="ARBA00023136"/>
    </source>
</evidence>
<dbReference type="PROSITE" id="PS50835">
    <property type="entry name" value="IG_LIKE"/>
    <property type="match status" value="1"/>
</dbReference>
<dbReference type="PANTHER" id="PTHR11860">
    <property type="entry name" value="POLYMERIC-IMMUNOGLOBULIN RECEPTOR"/>
    <property type="match status" value="1"/>
</dbReference>
<dbReference type="GO" id="GO:0004888">
    <property type="term" value="F:transmembrane signaling receptor activity"/>
    <property type="evidence" value="ECO:0007669"/>
    <property type="project" value="TreeGrafter"/>
</dbReference>
<evidence type="ECO:0000256" key="2">
    <source>
        <dbReference type="ARBA" id="ARBA00022692"/>
    </source>
</evidence>
<feature type="signal peptide" evidence="6">
    <location>
        <begin position="1"/>
        <end position="17"/>
    </location>
</feature>
<dbReference type="Gene3D" id="2.60.40.10">
    <property type="entry name" value="Immunoglobulins"/>
    <property type="match status" value="1"/>
</dbReference>
<feature type="compositionally biased region" description="Basic and acidic residues" evidence="4">
    <location>
        <begin position="223"/>
        <end position="232"/>
    </location>
</feature>
<evidence type="ECO:0000313" key="8">
    <source>
        <dbReference type="Proteomes" id="UP000192220"/>
    </source>
</evidence>
<feature type="chain" id="PRO_5014183971" evidence="6">
    <location>
        <begin position="18"/>
        <end position="266"/>
    </location>
</feature>
<dbReference type="RefSeq" id="XP_013881441.1">
    <property type="nucleotide sequence ID" value="XM_014025987.1"/>
</dbReference>
<dbReference type="PANTHER" id="PTHR11860:SF87">
    <property type="entry name" value="CMRF35-LIKE MOLECULE 8"/>
    <property type="match status" value="1"/>
</dbReference>
<feature type="domain" description="Ig-like" evidence="7">
    <location>
        <begin position="39"/>
        <end position="122"/>
    </location>
</feature>
<keyword evidence="3 5" id="KW-0472">Membrane</keyword>
<evidence type="ECO:0000256" key="6">
    <source>
        <dbReference type="SAM" id="SignalP"/>
    </source>
</evidence>